<protein>
    <recommendedName>
        <fullName evidence="11">Hydroxyethylthiazole kinase</fullName>
        <ecNumber evidence="11">2.7.1.50</ecNumber>
    </recommendedName>
    <alternativeName>
        <fullName evidence="11">4-methyl-5-beta-hydroxyethylthiazole kinase</fullName>
        <shortName evidence="11">TH kinase</shortName>
        <shortName evidence="11">Thz kinase</shortName>
    </alternativeName>
</protein>
<feature type="binding site" evidence="11">
    <location>
        <position position="205"/>
    </location>
    <ligand>
        <name>substrate</name>
    </ligand>
</feature>
<dbReference type="OrthoDB" id="8909021at2"/>
<keyword evidence="5 11" id="KW-0479">Metal-binding</keyword>
<comment type="caution">
    <text evidence="12">The sequence shown here is derived from an EMBL/GenBank/DDBJ whole genome shotgun (WGS) entry which is preliminary data.</text>
</comment>
<dbReference type="Proteomes" id="UP000290624">
    <property type="component" value="Unassembled WGS sequence"/>
</dbReference>
<dbReference type="GO" id="GO:0009228">
    <property type="term" value="P:thiamine biosynthetic process"/>
    <property type="evidence" value="ECO:0007669"/>
    <property type="project" value="UniProtKB-KW"/>
</dbReference>
<dbReference type="SUPFAM" id="SSF53613">
    <property type="entry name" value="Ribokinase-like"/>
    <property type="match status" value="1"/>
</dbReference>
<sequence length="302" mass="29195">MSSERYTPLSASALADACAAALGRLRASTPLVHCLTNHVASGFTANVLLALGASPAMVDVVGEAGPFAGVASGVLVNLGTPSGDYPTAMREAVHAANSAGTPWVLDPVAVGSLPVRTPLAVELAGLRPHIVRGNASEIIAVTGAGAGGRGVDAAASVDAATEAALALAQRIGGVAAVSGPVDLLTDGRSVVRVSGGSDLLTRVTGAGCALGAVMAAFAGTPGPGLVTASAATPDGEAVRVVAGIPGSALIAAVASSVTYAVASERAALRAAGPGTFAACFLDDLAGLRPADLADEPRIVVAA</sequence>
<dbReference type="NCBIfam" id="NF006830">
    <property type="entry name" value="PRK09355.1"/>
    <property type="match status" value="1"/>
</dbReference>
<dbReference type="EC" id="2.7.1.50" evidence="11"/>
<evidence type="ECO:0000256" key="6">
    <source>
        <dbReference type="ARBA" id="ARBA00022741"/>
    </source>
</evidence>
<feature type="binding site" evidence="11">
    <location>
        <position position="178"/>
    </location>
    <ligand>
        <name>ATP</name>
        <dbReference type="ChEBI" id="CHEBI:30616"/>
    </ligand>
</feature>
<evidence type="ECO:0000313" key="12">
    <source>
        <dbReference type="EMBL" id="RXW32591.1"/>
    </source>
</evidence>
<dbReference type="RefSeq" id="WP_129458201.1">
    <property type="nucleotide sequence ID" value="NZ_PPCV01000003.1"/>
</dbReference>
<keyword evidence="13" id="KW-1185">Reference proteome</keyword>
<evidence type="ECO:0000256" key="4">
    <source>
        <dbReference type="ARBA" id="ARBA00022679"/>
    </source>
</evidence>
<proteinExistence type="inferred from homology"/>
<keyword evidence="10 11" id="KW-0784">Thiamine biosynthesis</keyword>
<evidence type="ECO:0000256" key="3">
    <source>
        <dbReference type="ARBA" id="ARBA00004868"/>
    </source>
</evidence>
<keyword evidence="4 11" id="KW-0808">Transferase</keyword>
<dbReference type="InterPro" id="IPR000417">
    <property type="entry name" value="Hyethyz_kinase"/>
</dbReference>
<keyword evidence="7 11" id="KW-0418">Kinase</keyword>
<gene>
    <name evidence="11" type="primary">thiM</name>
    <name evidence="12" type="ORF">C1706_05360</name>
</gene>
<dbReference type="PIRSF" id="PIRSF000513">
    <property type="entry name" value="Thz_kinase"/>
    <property type="match status" value="1"/>
</dbReference>
<evidence type="ECO:0000256" key="2">
    <source>
        <dbReference type="ARBA" id="ARBA00001946"/>
    </source>
</evidence>
<dbReference type="EMBL" id="PPCV01000003">
    <property type="protein sequence ID" value="RXW32591.1"/>
    <property type="molecule type" value="Genomic_DNA"/>
</dbReference>
<comment type="pathway">
    <text evidence="3 11">Cofactor biosynthesis; thiamine diphosphate biosynthesis; 4-methyl-5-(2-phosphoethyl)-thiazole from 5-(2-hydroxyethyl)-4-methylthiazole: step 1/1.</text>
</comment>
<comment type="cofactor">
    <cofactor evidence="2 11">
        <name>Mg(2+)</name>
        <dbReference type="ChEBI" id="CHEBI:18420"/>
    </cofactor>
</comment>
<dbReference type="Gene3D" id="3.40.1190.20">
    <property type="match status" value="1"/>
</dbReference>
<comment type="catalytic activity">
    <reaction evidence="1 11">
        <text>5-(2-hydroxyethyl)-4-methylthiazole + ATP = 4-methyl-5-(2-phosphooxyethyl)-thiazole + ADP + H(+)</text>
        <dbReference type="Rhea" id="RHEA:24212"/>
        <dbReference type="ChEBI" id="CHEBI:15378"/>
        <dbReference type="ChEBI" id="CHEBI:17957"/>
        <dbReference type="ChEBI" id="CHEBI:30616"/>
        <dbReference type="ChEBI" id="CHEBI:58296"/>
        <dbReference type="ChEBI" id="CHEBI:456216"/>
        <dbReference type="EC" id="2.7.1.50"/>
    </reaction>
</comment>
<keyword evidence="9 11" id="KW-0460">Magnesium</keyword>
<keyword evidence="8 11" id="KW-0067">ATP-binding</keyword>
<evidence type="ECO:0000313" key="13">
    <source>
        <dbReference type="Proteomes" id="UP000290624"/>
    </source>
</evidence>
<dbReference type="GO" id="GO:0009229">
    <property type="term" value="P:thiamine diphosphate biosynthetic process"/>
    <property type="evidence" value="ECO:0007669"/>
    <property type="project" value="UniProtKB-UniRule"/>
</dbReference>
<evidence type="ECO:0000256" key="9">
    <source>
        <dbReference type="ARBA" id="ARBA00022842"/>
    </source>
</evidence>
<comment type="function">
    <text evidence="11">Catalyzes the phosphorylation of the hydroxyl group of 4-methyl-5-beta-hydroxyethylthiazole (THZ).</text>
</comment>
<evidence type="ECO:0000256" key="1">
    <source>
        <dbReference type="ARBA" id="ARBA00001771"/>
    </source>
</evidence>
<dbReference type="UniPathway" id="UPA00060">
    <property type="reaction ID" value="UER00139"/>
</dbReference>
<dbReference type="AlphaFoldDB" id="A0A4Q2EGU2"/>
<evidence type="ECO:0000256" key="5">
    <source>
        <dbReference type="ARBA" id="ARBA00022723"/>
    </source>
</evidence>
<dbReference type="HAMAP" id="MF_00228">
    <property type="entry name" value="Thz_kinase"/>
    <property type="match status" value="1"/>
</dbReference>
<feature type="binding site" evidence="11">
    <location>
        <position position="132"/>
    </location>
    <ligand>
        <name>ATP</name>
        <dbReference type="ChEBI" id="CHEBI:30616"/>
    </ligand>
</feature>
<dbReference type="GO" id="GO:0000287">
    <property type="term" value="F:magnesium ion binding"/>
    <property type="evidence" value="ECO:0007669"/>
    <property type="project" value="UniProtKB-UniRule"/>
</dbReference>
<name>A0A4Q2EGU2_9ACTN</name>
<organism evidence="12 13">
    <name type="scientific">Propioniciclava flava</name>
    <dbReference type="NCBI Taxonomy" id="2072026"/>
    <lineage>
        <taxon>Bacteria</taxon>
        <taxon>Bacillati</taxon>
        <taxon>Actinomycetota</taxon>
        <taxon>Actinomycetes</taxon>
        <taxon>Propionibacteriales</taxon>
        <taxon>Propionibacteriaceae</taxon>
        <taxon>Propioniciclava</taxon>
    </lineage>
</organism>
<dbReference type="GO" id="GO:0004417">
    <property type="term" value="F:hydroxyethylthiazole kinase activity"/>
    <property type="evidence" value="ECO:0007669"/>
    <property type="project" value="UniProtKB-UniRule"/>
</dbReference>
<evidence type="ECO:0000256" key="7">
    <source>
        <dbReference type="ARBA" id="ARBA00022777"/>
    </source>
</evidence>
<accession>A0A4Q2EGU2</accession>
<comment type="similarity">
    <text evidence="11">Belongs to the Thz kinase family.</text>
</comment>
<evidence type="ECO:0000256" key="8">
    <source>
        <dbReference type="ARBA" id="ARBA00022840"/>
    </source>
</evidence>
<dbReference type="CDD" id="cd01170">
    <property type="entry name" value="THZ_kinase"/>
    <property type="match status" value="1"/>
</dbReference>
<evidence type="ECO:0000256" key="11">
    <source>
        <dbReference type="HAMAP-Rule" id="MF_00228"/>
    </source>
</evidence>
<keyword evidence="6 11" id="KW-0547">Nucleotide-binding</keyword>
<dbReference type="GO" id="GO:0005524">
    <property type="term" value="F:ATP binding"/>
    <property type="evidence" value="ECO:0007669"/>
    <property type="project" value="UniProtKB-UniRule"/>
</dbReference>
<feature type="binding site" evidence="11">
    <location>
        <position position="57"/>
    </location>
    <ligand>
        <name>substrate</name>
    </ligand>
</feature>
<reference evidence="12 13" key="1">
    <citation type="submission" date="2018-01" db="EMBL/GenBank/DDBJ databases">
        <title>Lactibacter flavus gen. nov., sp. nov., a novel bacterium of the family Propionibacteriaceae isolated from raw milk and dairy products.</title>
        <authorList>
            <person name="Wenning M."/>
            <person name="Breitenwieser F."/>
            <person name="Huptas C."/>
            <person name="von Neubeck M."/>
            <person name="Busse H.-J."/>
            <person name="Scherer S."/>
        </authorList>
    </citation>
    <scope>NUCLEOTIDE SEQUENCE [LARGE SCALE GENOMIC DNA]</scope>
    <source>
        <strain evidence="12 13">VG341</strain>
    </source>
</reference>
<dbReference type="InterPro" id="IPR029056">
    <property type="entry name" value="Ribokinase-like"/>
</dbReference>
<dbReference type="PRINTS" id="PR01099">
    <property type="entry name" value="HYETHTZKNASE"/>
</dbReference>
<evidence type="ECO:0000256" key="10">
    <source>
        <dbReference type="ARBA" id="ARBA00022977"/>
    </source>
</evidence>
<dbReference type="Pfam" id="PF02110">
    <property type="entry name" value="HK"/>
    <property type="match status" value="1"/>
</dbReference>